<name>A0ABS3LXH8_9PROT</name>
<proteinExistence type="predicted"/>
<dbReference type="PANTHER" id="PTHR46401">
    <property type="entry name" value="GLYCOSYLTRANSFERASE WBBK-RELATED"/>
    <property type="match status" value="1"/>
</dbReference>
<organism evidence="3 4">
    <name type="scientific">Acetobacter sacchari</name>
    <dbReference type="NCBI Taxonomy" id="2661687"/>
    <lineage>
        <taxon>Bacteria</taxon>
        <taxon>Pseudomonadati</taxon>
        <taxon>Pseudomonadota</taxon>
        <taxon>Alphaproteobacteria</taxon>
        <taxon>Acetobacterales</taxon>
        <taxon>Acetobacteraceae</taxon>
        <taxon>Acetobacter</taxon>
    </lineage>
</organism>
<dbReference type="Proteomes" id="UP000664771">
    <property type="component" value="Unassembled WGS sequence"/>
</dbReference>
<comment type="caution">
    <text evidence="3">The sequence shown here is derived from an EMBL/GenBank/DDBJ whole genome shotgun (WGS) entry which is preliminary data.</text>
</comment>
<dbReference type="RefSeq" id="WP_207881904.1">
    <property type="nucleotide sequence ID" value="NZ_JAFVMF010000013.1"/>
</dbReference>
<dbReference type="Gene3D" id="3.40.50.2000">
    <property type="entry name" value="Glycogen Phosphorylase B"/>
    <property type="match status" value="1"/>
</dbReference>
<evidence type="ECO:0000256" key="1">
    <source>
        <dbReference type="ARBA" id="ARBA00022679"/>
    </source>
</evidence>
<sequence length="433" mass="48035">MITKSNSDVPFYILDISRLLSRSRARVPTGIDRVELEYALYLCANVPDRIEFAAVHPLGKFAILPFSIALDFVSSLAMLWDRGGHDAGAAFRLSLWLLHGIILTKTKGKQTFMRHRQQKGGRNVYLLLSHHHLTRPKLVAAAIRRHDALFVPMVHDLIPLDYPEYAREREPARHQKRIDTVVRYADAVVTPSDAVRKSLMPYFAKASRSDVPVWPVAHGVHLRALSGNKRALNQAKNAAPYFICLGTVEARKNHLLLLNIWRRLIEVHGSTAPHLIIIGKRGWENEQVLDMIERSPTLRGFVVEYNSLPDAEVVGLLSGARALLFPSFAEGFGLPLAEALALGTPAICSDISVFREVGGGGAYYIDPLDGIGWLRAIEEFAGLSGQKCPVAQVLDQGSILDWNQSIGQVLTKIEEFVGVPCVTSTPPRQIDLK</sequence>
<dbReference type="SUPFAM" id="SSF53756">
    <property type="entry name" value="UDP-Glycosyltransferase/glycogen phosphorylase"/>
    <property type="match status" value="1"/>
</dbReference>
<keyword evidence="1" id="KW-0808">Transferase</keyword>
<dbReference type="Pfam" id="PF00534">
    <property type="entry name" value="Glycos_transf_1"/>
    <property type="match status" value="1"/>
</dbReference>
<accession>A0ABS3LXH8</accession>
<keyword evidence="4" id="KW-1185">Reference proteome</keyword>
<dbReference type="InterPro" id="IPR001296">
    <property type="entry name" value="Glyco_trans_1"/>
</dbReference>
<dbReference type="CDD" id="cd03809">
    <property type="entry name" value="GT4_MtfB-like"/>
    <property type="match status" value="1"/>
</dbReference>
<evidence type="ECO:0000259" key="2">
    <source>
        <dbReference type="Pfam" id="PF00534"/>
    </source>
</evidence>
<reference evidence="3 4" key="1">
    <citation type="submission" date="2021-03" db="EMBL/GenBank/DDBJ databases">
        <title>The complete genome sequence of Acetobacter sacchari TBRC 11175.</title>
        <authorList>
            <person name="Charoenyingcharoen P."/>
            <person name="Yukphan P."/>
        </authorList>
    </citation>
    <scope>NUCLEOTIDE SEQUENCE [LARGE SCALE GENOMIC DNA]</scope>
    <source>
        <strain evidence="3 4">TBRC 11175</strain>
    </source>
</reference>
<evidence type="ECO:0000313" key="3">
    <source>
        <dbReference type="EMBL" id="MBO1360630.1"/>
    </source>
</evidence>
<evidence type="ECO:0000313" key="4">
    <source>
        <dbReference type="Proteomes" id="UP000664771"/>
    </source>
</evidence>
<dbReference type="PANTHER" id="PTHR46401:SF2">
    <property type="entry name" value="GLYCOSYLTRANSFERASE WBBK-RELATED"/>
    <property type="match status" value="1"/>
</dbReference>
<protein>
    <submittedName>
        <fullName evidence="3">Glycosyltransferase family 4 protein</fullName>
    </submittedName>
</protein>
<gene>
    <name evidence="3" type="ORF">J2D73_12610</name>
</gene>
<feature type="domain" description="Glycosyl transferase family 1" evidence="2">
    <location>
        <begin position="233"/>
        <end position="357"/>
    </location>
</feature>
<dbReference type="EMBL" id="JAFVMF010000013">
    <property type="protein sequence ID" value="MBO1360630.1"/>
    <property type="molecule type" value="Genomic_DNA"/>
</dbReference>